<evidence type="ECO:0000256" key="4">
    <source>
        <dbReference type="ARBA" id="ARBA00023242"/>
    </source>
</evidence>
<evidence type="ECO:0000313" key="7">
    <source>
        <dbReference type="Proteomes" id="UP000596660"/>
    </source>
</evidence>
<dbReference type="GO" id="GO:0005634">
    <property type="term" value="C:nucleus"/>
    <property type="evidence" value="ECO:0007669"/>
    <property type="project" value="UniProtKB-SubCell"/>
</dbReference>
<sequence>MIEKPKPEKIVTKEIDATTVNSSDEKASTIDHTGVEKGSHTKMECPLSNVKAPDMKSMRIHHDDTHPKTPFDETKTKNHHVSTSSSDCLLLLSSQLCQVYKEYVEEKMAEEEA</sequence>
<evidence type="ECO:0000256" key="2">
    <source>
        <dbReference type="ARBA" id="ARBA00004496"/>
    </source>
</evidence>
<reference evidence="6" key="2">
    <citation type="submission" date="2021-03" db="UniProtKB">
        <authorList>
            <consortium name="EnsemblPlants"/>
        </authorList>
    </citation>
    <scope>IDENTIFICATION</scope>
</reference>
<keyword evidence="3" id="KW-0963">Cytoplasm</keyword>
<organism evidence="6 7">
    <name type="scientific">Chenopodium quinoa</name>
    <name type="common">Quinoa</name>
    <dbReference type="NCBI Taxonomy" id="63459"/>
    <lineage>
        <taxon>Eukaryota</taxon>
        <taxon>Viridiplantae</taxon>
        <taxon>Streptophyta</taxon>
        <taxon>Embryophyta</taxon>
        <taxon>Tracheophyta</taxon>
        <taxon>Spermatophyta</taxon>
        <taxon>Magnoliopsida</taxon>
        <taxon>eudicotyledons</taxon>
        <taxon>Gunneridae</taxon>
        <taxon>Pentapetalae</taxon>
        <taxon>Caryophyllales</taxon>
        <taxon>Chenopodiaceae</taxon>
        <taxon>Chenopodioideae</taxon>
        <taxon>Atripliceae</taxon>
        <taxon>Chenopodium</taxon>
    </lineage>
</organism>
<evidence type="ECO:0000256" key="5">
    <source>
        <dbReference type="SAM" id="MobiDB-lite"/>
    </source>
</evidence>
<reference evidence="6" key="1">
    <citation type="journal article" date="2017" name="Nature">
        <title>The genome of Chenopodium quinoa.</title>
        <authorList>
            <person name="Jarvis D.E."/>
            <person name="Ho Y.S."/>
            <person name="Lightfoot D.J."/>
            <person name="Schmoeckel S.M."/>
            <person name="Li B."/>
            <person name="Borm T.J.A."/>
            <person name="Ohyanagi H."/>
            <person name="Mineta K."/>
            <person name="Michell C.T."/>
            <person name="Saber N."/>
            <person name="Kharbatia N.M."/>
            <person name="Rupper R.R."/>
            <person name="Sharp A.R."/>
            <person name="Dally N."/>
            <person name="Boughton B.A."/>
            <person name="Woo Y.H."/>
            <person name="Gao G."/>
            <person name="Schijlen E.G.W.M."/>
            <person name="Guo X."/>
            <person name="Momin A.A."/>
            <person name="Negrao S."/>
            <person name="Al-Babili S."/>
            <person name="Gehring C."/>
            <person name="Roessner U."/>
            <person name="Jung C."/>
            <person name="Murphy K."/>
            <person name="Arold S.T."/>
            <person name="Gojobori T."/>
            <person name="van der Linden C.G."/>
            <person name="van Loo E.N."/>
            <person name="Jellen E.N."/>
            <person name="Maughan P.J."/>
            <person name="Tester M."/>
        </authorList>
    </citation>
    <scope>NUCLEOTIDE SEQUENCE [LARGE SCALE GENOMIC DNA]</scope>
    <source>
        <strain evidence="6">cv. PI 614886</strain>
    </source>
</reference>
<dbReference type="Gramene" id="AUR62006656-RA">
    <property type="protein sequence ID" value="AUR62006656-RA:cds"/>
    <property type="gene ID" value="AUR62006656"/>
</dbReference>
<feature type="region of interest" description="Disordered" evidence="5">
    <location>
        <begin position="20"/>
        <end position="80"/>
    </location>
</feature>
<protein>
    <submittedName>
        <fullName evidence="6">Uncharacterized protein</fullName>
    </submittedName>
</protein>
<dbReference type="EnsemblPlants" id="AUR62006656-RA">
    <property type="protein sequence ID" value="AUR62006656-RA:cds"/>
    <property type="gene ID" value="AUR62006656"/>
</dbReference>
<feature type="compositionally biased region" description="Basic and acidic residues" evidence="5">
    <location>
        <begin position="23"/>
        <end position="43"/>
    </location>
</feature>
<evidence type="ECO:0000256" key="3">
    <source>
        <dbReference type="ARBA" id="ARBA00022490"/>
    </source>
</evidence>
<accession>A0A803L467</accession>
<proteinExistence type="predicted"/>
<comment type="subcellular location">
    <subcellularLocation>
        <location evidence="2">Cytoplasm</location>
    </subcellularLocation>
    <subcellularLocation>
        <location evidence="1">Nucleus</location>
    </subcellularLocation>
</comment>
<name>A0A803L467_CHEQI</name>
<feature type="compositionally biased region" description="Basic and acidic residues" evidence="5">
    <location>
        <begin position="53"/>
        <end position="76"/>
    </location>
</feature>
<dbReference type="InterPro" id="IPR045230">
    <property type="entry name" value="MBS1/2-like"/>
</dbReference>
<dbReference type="Proteomes" id="UP000596660">
    <property type="component" value="Unplaced"/>
</dbReference>
<evidence type="ECO:0000313" key="6">
    <source>
        <dbReference type="EnsemblPlants" id="AUR62006656-RA:cds"/>
    </source>
</evidence>
<evidence type="ECO:0000256" key="1">
    <source>
        <dbReference type="ARBA" id="ARBA00004123"/>
    </source>
</evidence>
<dbReference type="AlphaFoldDB" id="A0A803L467"/>
<keyword evidence="4" id="KW-0539">Nucleus</keyword>
<keyword evidence="7" id="KW-1185">Reference proteome</keyword>
<dbReference type="PANTHER" id="PTHR21213">
    <property type="entry name" value="GEO09665P1-RELATED"/>
    <property type="match status" value="1"/>
</dbReference>
<dbReference type="GO" id="GO:0005737">
    <property type="term" value="C:cytoplasm"/>
    <property type="evidence" value="ECO:0007669"/>
    <property type="project" value="UniProtKB-SubCell"/>
</dbReference>
<dbReference type="PANTHER" id="PTHR21213:SF0">
    <property type="entry name" value="ZINC FINGER PROTEIN 706"/>
    <property type="match status" value="1"/>
</dbReference>